<protein>
    <submittedName>
        <fullName evidence="1">Uncharacterized protein</fullName>
    </submittedName>
</protein>
<dbReference type="VEuPathDB" id="FungiDB:H257_13904"/>
<organism evidence="1 2">
    <name type="scientific">Aphanomyces astaci</name>
    <name type="common">Crayfish plague agent</name>
    <dbReference type="NCBI Taxonomy" id="112090"/>
    <lineage>
        <taxon>Eukaryota</taxon>
        <taxon>Sar</taxon>
        <taxon>Stramenopiles</taxon>
        <taxon>Oomycota</taxon>
        <taxon>Saprolegniomycetes</taxon>
        <taxon>Saprolegniales</taxon>
        <taxon>Verrucalvaceae</taxon>
        <taxon>Aphanomyces</taxon>
    </lineage>
</organism>
<proteinExistence type="predicted"/>
<accession>A0A3R6XGM5</accession>
<reference evidence="1 2" key="1">
    <citation type="submission" date="2018-08" db="EMBL/GenBank/DDBJ databases">
        <title>Aphanomyces genome sequencing and annotation.</title>
        <authorList>
            <person name="Minardi D."/>
            <person name="Oidtmann B."/>
            <person name="Van Der Giezen M."/>
            <person name="Studholme D.J."/>
        </authorList>
    </citation>
    <scope>NUCLEOTIDE SEQUENCE [LARGE SCALE GENOMIC DNA]</scope>
    <source>
        <strain evidence="1 2">Da</strain>
    </source>
</reference>
<name>A0A3R6XGM5_APHAT</name>
<evidence type="ECO:0000313" key="1">
    <source>
        <dbReference type="EMBL" id="RHZ11140.1"/>
    </source>
</evidence>
<comment type="caution">
    <text evidence="1">The sequence shown here is derived from an EMBL/GenBank/DDBJ whole genome shotgun (WGS) entry which is preliminary data.</text>
</comment>
<sequence length="265" mass="30780">MLLLRRVPWQQHRGRAASSVRRKSLLDAPSERQAKLGMQRGVHVASFQNAALEHLKSTEHPLASIQPWKQAKLNCTKCDSGVATRATVRGYVDWIFIKNERWIPLCSQEATLFSAKHVSLKLPLGFNPIVSISGVPSDVFRFSSYKHLNHVNVLTAFQRFAMFHQRTLQDIAQLKKQRIPNVVQVDEEDAARLDLYKVQLQRYHHDLNLIYSSRFWNLVEEMERQCQMHMHYVPSRYLFYLLKSLLALHVAPSKLMEYGTYLLPT</sequence>
<dbReference type="Proteomes" id="UP000285430">
    <property type="component" value="Unassembled WGS sequence"/>
</dbReference>
<gene>
    <name evidence="1" type="ORF">DYB37_007224</name>
</gene>
<evidence type="ECO:0000313" key="2">
    <source>
        <dbReference type="Proteomes" id="UP000285430"/>
    </source>
</evidence>
<dbReference type="AlphaFoldDB" id="A0A3R6XGM5"/>
<dbReference type="EMBL" id="QUTH01005031">
    <property type="protein sequence ID" value="RHZ11140.1"/>
    <property type="molecule type" value="Genomic_DNA"/>
</dbReference>